<dbReference type="GO" id="GO:1990961">
    <property type="term" value="P:xenobiotic detoxification by transmembrane export across the plasma membrane"/>
    <property type="evidence" value="ECO:0007669"/>
    <property type="project" value="InterPro"/>
</dbReference>
<dbReference type="InterPro" id="IPR020846">
    <property type="entry name" value="MFS_dom"/>
</dbReference>
<dbReference type="PROSITE" id="PS50850">
    <property type="entry name" value="MFS"/>
    <property type="match status" value="1"/>
</dbReference>
<feature type="transmembrane region" description="Helical" evidence="9">
    <location>
        <begin position="352"/>
        <end position="377"/>
    </location>
</feature>
<evidence type="ECO:0000256" key="4">
    <source>
        <dbReference type="ARBA" id="ARBA00022448"/>
    </source>
</evidence>
<feature type="transmembrane region" description="Helical" evidence="9">
    <location>
        <begin position="20"/>
        <end position="37"/>
    </location>
</feature>
<sequence length="415" mass="42163">MLDEQTAAPPSTAGSRAATAFLAVLLGGCSAFGPLTIDMYLPAFPQIAADLGGTASQVQLTLTACLIGLALGQLVIGPLSDILGRRRPLLGGLAVYALTSVACVFADNIGLFVGLRFLQGVAGAAGIVIARAIVRDLYSGAAAARFFSNLMLITGLAPILAPILGGQLLRIADWHGVFAVLAALSVVLFLAGLFGLRETLPVERRHGGGLSQTFRSIGTLLRDRAFVGYVLTSGLAMAAMFAYISGSPFVIQELYGASPQVYSLIFGINAIGIVAVSQVNGRLAHRVHSRTLLGIGVQVVSLAGLALLTVAIVGGVGIGLIGFLIPLFLMIASIGLILPTTTTLAMADHPEAAGAASALLGSVQFVIGGLTAPLVGLAGQDSAVPMAAAMALMGVAAFAMFFFVARPAAKKAAAA</sequence>
<evidence type="ECO:0000256" key="5">
    <source>
        <dbReference type="ARBA" id="ARBA00022475"/>
    </source>
</evidence>
<keyword evidence="5" id="KW-1003">Cell membrane</keyword>
<dbReference type="EMBL" id="JACHMH010000001">
    <property type="protein sequence ID" value="MBB4677852.1"/>
    <property type="molecule type" value="Genomic_DNA"/>
</dbReference>
<keyword evidence="12" id="KW-1185">Reference proteome</keyword>
<comment type="subcellular location">
    <subcellularLocation>
        <location evidence="1">Cell membrane</location>
        <topology evidence="1">Multi-pass membrane protein</topology>
    </subcellularLocation>
</comment>
<feature type="transmembrane region" description="Helical" evidence="9">
    <location>
        <begin position="383"/>
        <end position="405"/>
    </location>
</feature>
<comment type="similarity">
    <text evidence="3">Belongs to the major facilitator superfamily. TCR/Tet family.</text>
</comment>
<dbReference type="AlphaFoldDB" id="A0A7W7CBA3"/>
<proteinExistence type="inferred from homology"/>
<feature type="transmembrane region" description="Helical" evidence="9">
    <location>
        <begin position="57"/>
        <end position="77"/>
    </location>
</feature>
<dbReference type="PROSITE" id="PS00216">
    <property type="entry name" value="SUGAR_TRANSPORT_1"/>
    <property type="match status" value="1"/>
</dbReference>
<dbReference type="GO" id="GO:0042910">
    <property type="term" value="F:xenobiotic transmembrane transporter activity"/>
    <property type="evidence" value="ECO:0007669"/>
    <property type="project" value="InterPro"/>
</dbReference>
<evidence type="ECO:0000259" key="10">
    <source>
        <dbReference type="PROSITE" id="PS50850"/>
    </source>
</evidence>
<gene>
    <name evidence="11" type="ORF">HNR67_003970</name>
</gene>
<feature type="transmembrane region" description="Helical" evidence="9">
    <location>
        <begin position="291"/>
        <end position="312"/>
    </location>
</feature>
<keyword evidence="4" id="KW-0813">Transport</keyword>
<evidence type="ECO:0000313" key="11">
    <source>
        <dbReference type="EMBL" id="MBB4677852.1"/>
    </source>
</evidence>
<dbReference type="NCBIfam" id="TIGR00710">
    <property type="entry name" value="efflux_Bcr_CflA"/>
    <property type="match status" value="1"/>
</dbReference>
<keyword evidence="6 9" id="KW-0812">Transmembrane</keyword>
<dbReference type="InterPro" id="IPR001958">
    <property type="entry name" value="Tet-R_TetA/multi-R_MdtG-like"/>
</dbReference>
<dbReference type="Gene3D" id="1.20.1720.10">
    <property type="entry name" value="Multidrug resistance protein D"/>
    <property type="match status" value="1"/>
</dbReference>
<feature type="transmembrane region" description="Helical" evidence="9">
    <location>
        <begin position="176"/>
        <end position="196"/>
    </location>
</feature>
<evidence type="ECO:0000313" key="12">
    <source>
        <dbReference type="Proteomes" id="UP000533598"/>
    </source>
</evidence>
<dbReference type="InterPro" id="IPR011701">
    <property type="entry name" value="MFS"/>
</dbReference>
<feature type="transmembrane region" description="Helical" evidence="9">
    <location>
        <begin position="146"/>
        <end position="164"/>
    </location>
</feature>
<evidence type="ECO:0000256" key="8">
    <source>
        <dbReference type="ARBA" id="ARBA00023136"/>
    </source>
</evidence>
<feature type="transmembrane region" description="Helical" evidence="9">
    <location>
        <begin position="225"/>
        <end position="246"/>
    </location>
</feature>
<dbReference type="InterPro" id="IPR004812">
    <property type="entry name" value="Efflux_drug-R_Bcr/CmlA"/>
</dbReference>
<comment type="similarity">
    <text evidence="2">Belongs to the major facilitator superfamily. Bcr/CmlA family.</text>
</comment>
<accession>A0A7W7CBA3</accession>
<dbReference type="InterPro" id="IPR036259">
    <property type="entry name" value="MFS_trans_sf"/>
</dbReference>
<evidence type="ECO:0000256" key="9">
    <source>
        <dbReference type="SAM" id="Phobius"/>
    </source>
</evidence>
<dbReference type="Proteomes" id="UP000533598">
    <property type="component" value="Unassembled WGS sequence"/>
</dbReference>
<evidence type="ECO:0000256" key="3">
    <source>
        <dbReference type="ARBA" id="ARBA00007520"/>
    </source>
</evidence>
<dbReference type="SUPFAM" id="SSF103473">
    <property type="entry name" value="MFS general substrate transporter"/>
    <property type="match status" value="1"/>
</dbReference>
<dbReference type="GO" id="GO:0005886">
    <property type="term" value="C:plasma membrane"/>
    <property type="evidence" value="ECO:0007669"/>
    <property type="project" value="UniProtKB-SubCell"/>
</dbReference>
<evidence type="ECO:0000256" key="7">
    <source>
        <dbReference type="ARBA" id="ARBA00022989"/>
    </source>
</evidence>
<evidence type="ECO:0000256" key="2">
    <source>
        <dbReference type="ARBA" id="ARBA00006236"/>
    </source>
</evidence>
<dbReference type="PANTHER" id="PTHR23502">
    <property type="entry name" value="MAJOR FACILITATOR SUPERFAMILY"/>
    <property type="match status" value="1"/>
</dbReference>
<comment type="caution">
    <text evidence="11">The sequence shown here is derived from an EMBL/GenBank/DDBJ whole genome shotgun (WGS) entry which is preliminary data.</text>
</comment>
<dbReference type="PANTHER" id="PTHR23502:SF132">
    <property type="entry name" value="POLYAMINE TRANSPORTER 2-RELATED"/>
    <property type="match status" value="1"/>
</dbReference>
<keyword evidence="8 9" id="KW-0472">Membrane</keyword>
<feature type="domain" description="Major facilitator superfamily (MFS) profile" evidence="10">
    <location>
        <begin position="19"/>
        <end position="406"/>
    </location>
</feature>
<protein>
    <submittedName>
        <fullName evidence="11">DHA1 family bicyclomycin/chloramphenicol resistance-like MFS transporter</fullName>
    </submittedName>
</protein>
<feature type="transmembrane region" description="Helical" evidence="9">
    <location>
        <begin position="89"/>
        <end position="111"/>
    </location>
</feature>
<name>A0A7W7CBA3_9PSEU</name>
<feature type="transmembrane region" description="Helical" evidence="9">
    <location>
        <begin position="318"/>
        <end position="340"/>
    </location>
</feature>
<dbReference type="RefSeq" id="WP_312987647.1">
    <property type="nucleotide sequence ID" value="NZ_BAAAUI010000044.1"/>
</dbReference>
<dbReference type="CDD" id="cd17320">
    <property type="entry name" value="MFS_MdfA_MDR_like"/>
    <property type="match status" value="1"/>
</dbReference>
<dbReference type="Pfam" id="PF07690">
    <property type="entry name" value="MFS_1"/>
    <property type="match status" value="1"/>
</dbReference>
<reference evidence="11 12" key="1">
    <citation type="submission" date="2020-08" db="EMBL/GenBank/DDBJ databases">
        <title>Sequencing the genomes of 1000 actinobacteria strains.</title>
        <authorList>
            <person name="Klenk H.-P."/>
        </authorList>
    </citation>
    <scope>NUCLEOTIDE SEQUENCE [LARGE SCALE GENOMIC DNA]</scope>
    <source>
        <strain evidence="11 12">DSM 44230</strain>
    </source>
</reference>
<dbReference type="FunFam" id="1.20.1720.10:FF:000005">
    <property type="entry name" value="Bcr/CflA family efflux transporter"/>
    <property type="match status" value="1"/>
</dbReference>
<feature type="transmembrane region" description="Helical" evidence="9">
    <location>
        <begin position="117"/>
        <end position="134"/>
    </location>
</feature>
<dbReference type="PRINTS" id="PR01035">
    <property type="entry name" value="TCRTETA"/>
</dbReference>
<keyword evidence="7 9" id="KW-1133">Transmembrane helix</keyword>
<dbReference type="InterPro" id="IPR005829">
    <property type="entry name" value="Sugar_transporter_CS"/>
</dbReference>
<evidence type="ECO:0000256" key="6">
    <source>
        <dbReference type="ARBA" id="ARBA00022692"/>
    </source>
</evidence>
<evidence type="ECO:0000256" key="1">
    <source>
        <dbReference type="ARBA" id="ARBA00004651"/>
    </source>
</evidence>
<feature type="transmembrane region" description="Helical" evidence="9">
    <location>
        <begin position="261"/>
        <end position="279"/>
    </location>
</feature>
<organism evidence="11 12">
    <name type="scientific">Crossiella cryophila</name>
    <dbReference type="NCBI Taxonomy" id="43355"/>
    <lineage>
        <taxon>Bacteria</taxon>
        <taxon>Bacillati</taxon>
        <taxon>Actinomycetota</taxon>
        <taxon>Actinomycetes</taxon>
        <taxon>Pseudonocardiales</taxon>
        <taxon>Pseudonocardiaceae</taxon>
        <taxon>Crossiella</taxon>
    </lineage>
</organism>